<feature type="chain" id="PRO_5046701025" description="Secreted protein" evidence="1">
    <location>
        <begin position="23"/>
        <end position="102"/>
    </location>
</feature>
<sequence>MARLQLPWYFWPICIILQLSDHLSLNLLAVEEKMGCPHDRIARQGHGKPAIAREALGHMTGGLASPVSDAEGNEKCGPRRLTVRLAYVVNRGAHNDWLIVRT</sequence>
<keyword evidence="3" id="KW-1185">Reference proteome</keyword>
<evidence type="ECO:0000313" key="2">
    <source>
        <dbReference type="EMBL" id="KAL2056524.1"/>
    </source>
</evidence>
<evidence type="ECO:0008006" key="4">
    <source>
        <dbReference type="Google" id="ProtNLM"/>
    </source>
</evidence>
<dbReference type="Proteomes" id="UP001590951">
    <property type="component" value="Unassembled WGS sequence"/>
</dbReference>
<comment type="caution">
    <text evidence="2">The sequence shown here is derived from an EMBL/GenBank/DDBJ whole genome shotgun (WGS) entry which is preliminary data.</text>
</comment>
<dbReference type="EMBL" id="JBHFEH010000007">
    <property type="protein sequence ID" value="KAL2056524.1"/>
    <property type="molecule type" value="Genomic_DNA"/>
</dbReference>
<gene>
    <name evidence="2" type="ORF">ABVK25_002918</name>
</gene>
<reference evidence="2 3" key="1">
    <citation type="submission" date="2024-09" db="EMBL/GenBank/DDBJ databases">
        <title>Rethinking Asexuality: The Enigmatic Case of Functional Sexual Genes in Lepraria (Stereocaulaceae).</title>
        <authorList>
            <person name="Doellman M."/>
            <person name="Sun Y."/>
            <person name="Barcenas-Pena A."/>
            <person name="Lumbsch H.T."/>
            <person name="Grewe F."/>
        </authorList>
    </citation>
    <scope>NUCLEOTIDE SEQUENCE [LARGE SCALE GENOMIC DNA]</scope>
    <source>
        <strain evidence="2 3">Grewe 0041</strain>
    </source>
</reference>
<feature type="signal peptide" evidence="1">
    <location>
        <begin position="1"/>
        <end position="22"/>
    </location>
</feature>
<keyword evidence="1" id="KW-0732">Signal</keyword>
<evidence type="ECO:0000256" key="1">
    <source>
        <dbReference type="SAM" id="SignalP"/>
    </source>
</evidence>
<proteinExistence type="predicted"/>
<name>A0ABR4BIB0_9LECA</name>
<evidence type="ECO:0000313" key="3">
    <source>
        <dbReference type="Proteomes" id="UP001590951"/>
    </source>
</evidence>
<protein>
    <recommendedName>
        <fullName evidence="4">Secreted protein</fullName>
    </recommendedName>
</protein>
<accession>A0ABR4BIB0</accession>
<organism evidence="2 3">
    <name type="scientific">Lepraria finkii</name>
    <dbReference type="NCBI Taxonomy" id="1340010"/>
    <lineage>
        <taxon>Eukaryota</taxon>
        <taxon>Fungi</taxon>
        <taxon>Dikarya</taxon>
        <taxon>Ascomycota</taxon>
        <taxon>Pezizomycotina</taxon>
        <taxon>Lecanoromycetes</taxon>
        <taxon>OSLEUM clade</taxon>
        <taxon>Lecanoromycetidae</taxon>
        <taxon>Lecanorales</taxon>
        <taxon>Lecanorineae</taxon>
        <taxon>Stereocaulaceae</taxon>
        <taxon>Lepraria</taxon>
    </lineage>
</organism>